<evidence type="ECO:0000313" key="2">
    <source>
        <dbReference type="EMBL" id="PVH96565.1"/>
    </source>
</evidence>
<dbReference type="OrthoDB" id="8062037at2759"/>
<protein>
    <submittedName>
        <fullName evidence="2">Uncharacterized protein</fullName>
    </submittedName>
</protein>
<keyword evidence="3" id="KW-1185">Reference proteome</keyword>
<name>A0A2V1DEX0_9PLEO</name>
<gene>
    <name evidence="2" type="ORF">DM02DRAFT_482421</name>
</gene>
<proteinExistence type="predicted"/>
<evidence type="ECO:0000256" key="1">
    <source>
        <dbReference type="SAM" id="MobiDB-lite"/>
    </source>
</evidence>
<dbReference type="STRING" id="97972.A0A2V1DEX0"/>
<organism evidence="2 3">
    <name type="scientific">Periconia macrospinosa</name>
    <dbReference type="NCBI Taxonomy" id="97972"/>
    <lineage>
        <taxon>Eukaryota</taxon>
        <taxon>Fungi</taxon>
        <taxon>Dikarya</taxon>
        <taxon>Ascomycota</taxon>
        <taxon>Pezizomycotina</taxon>
        <taxon>Dothideomycetes</taxon>
        <taxon>Pleosporomycetidae</taxon>
        <taxon>Pleosporales</taxon>
        <taxon>Massarineae</taxon>
        <taxon>Periconiaceae</taxon>
        <taxon>Periconia</taxon>
    </lineage>
</organism>
<evidence type="ECO:0000313" key="3">
    <source>
        <dbReference type="Proteomes" id="UP000244855"/>
    </source>
</evidence>
<feature type="region of interest" description="Disordered" evidence="1">
    <location>
        <begin position="73"/>
        <end position="100"/>
    </location>
</feature>
<sequence>MGEDHQAVAEARSIAGDGEDGTFDGFLQALQNGRIASTLRQSGSGSEEGVDTPGGNAAPLNFFRMFRFGSPSPARVNENRLGDRAVPNSGQDGEDESDGRMVPIIIVGIRSINPGSGGEREDNIPPFLDALSSFPPNVAAPGEDMMDGMLRQPQNGTRFSHRRRASM</sequence>
<dbReference type="Proteomes" id="UP000244855">
    <property type="component" value="Unassembled WGS sequence"/>
</dbReference>
<dbReference type="EMBL" id="KZ805461">
    <property type="protein sequence ID" value="PVH96565.1"/>
    <property type="molecule type" value="Genomic_DNA"/>
</dbReference>
<dbReference type="AlphaFoldDB" id="A0A2V1DEX0"/>
<feature type="region of interest" description="Disordered" evidence="1">
    <location>
        <begin position="1"/>
        <end position="25"/>
    </location>
</feature>
<feature type="non-terminal residue" evidence="2">
    <location>
        <position position="167"/>
    </location>
</feature>
<reference evidence="2 3" key="1">
    <citation type="journal article" date="2018" name="Sci. Rep.">
        <title>Comparative genomics provides insights into the lifestyle and reveals functional heterogeneity of dark septate endophytic fungi.</title>
        <authorList>
            <person name="Knapp D.G."/>
            <person name="Nemeth J.B."/>
            <person name="Barry K."/>
            <person name="Hainaut M."/>
            <person name="Henrissat B."/>
            <person name="Johnson J."/>
            <person name="Kuo A."/>
            <person name="Lim J.H.P."/>
            <person name="Lipzen A."/>
            <person name="Nolan M."/>
            <person name="Ohm R.A."/>
            <person name="Tamas L."/>
            <person name="Grigoriev I.V."/>
            <person name="Spatafora J.W."/>
            <person name="Nagy L.G."/>
            <person name="Kovacs G.M."/>
        </authorList>
    </citation>
    <scope>NUCLEOTIDE SEQUENCE [LARGE SCALE GENOMIC DNA]</scope>
    <source>
        <strain evidence="2 3">DSE2036</strain>
    </source>
</reference>
<accession>A0A2V1DEX0</accession>